<dbReference type="RefSeq" id="WP_224312188.1">
    <property type="nucleotide sequence ID" value="NZ_JAIRBM010000004.1"/>
</dbReference>
<keyword evidence="4" id="KW-1185">Reference proteome</keyword>
<keyword evidence="2" id="KW-1133">Transmembrane helix</keyword>
<name>A0ABS7VL81_9HYPH</name>
<reference evidence="3 4" key="1">
    <citation type="submission" date="2021-09" db="EMBL/GenBank/DDBJ databases">
        <title>The complete genome sequence of a new microorganism.</title>
        <authorList>
            <person name="Zi Z."/>
        </authorList>
    </citation>
    <scope>NUCLEOTIDE SEQUENCE [LARGE SCALE GENOMIC DNA]</scope>
    <source>
        <strain evidence="3 4">WGZ8</strain>
    </source>
</reference>
<evidence type="ECO:0000256" key="2">
    <source>
        <dbReference type="SAM" id="Phobius"/>
    </source>
</evidence>
<organism evidence="3 4">
    <name type="scientific">Microvirga puerhi</name>
    <dbReference type="NCBI Taxonomy" id="2876078"/>
    <lineage>
        <taxon>Bacteria</taxon>
        <taxon>Pseudomonadati</taxon>
        <taxon>Pseudomonadota</taxon>
        <taxon>Alphaproteobacteria</taxon>
        <taxon>Hyphomicrobiales</taxon>
        <taxon>Methylobacteriaceae</taxon>
        <taxon>Microvirga</taxon>
    </lineage>
</organism>
<dbReference type="EMBL" id="JAIRBM010000004">
    <property type="protein sequence ID" value="MBZ6075895.1"/>
    <property type="molecule type" value="Genomic_DNA"/>
</dbReference>
<protein>
    <submittedName>
        <fullName evidence="3">Uncharacterized protein</fullName>
    </submittedName>
</protein>
<accession>A0ABS7VL81</accession>
<feature type="transmembrane region" description="Helical" evidence="2">
    <location>
        <begin position="9"/>
        <end position="27"/>
    </location>
</feature>
<keyword evidence="2" id="KW-0472">Membrane</keyword>
<feature type="transmembrane region" description="Helical" evidence="2">
    <location>
        <begin position="33"/>
        <end position="55"/>
    </location>
</feature>
<evidence type="ECO:0000256" key="1">
    <source>
        <dbReference type="SAM" id="MobiDB-lite"/>
    </source>
</evidence>
<evidence type="ECO:0000313" key="3">
    <source>
        <dbReference type="EMBL" id="MBZ6075895.1"/>
    </source>
</evidence>
<feature type="region of interest" description="Disordered" evidence="1">
    <location>
        <begin position="63"/>
        <end position="86"/>
    </location>
</feature>
<sequence length="86" mass="9251">MESSHIKSIGYLISCLSVALLGIVSWKSASEQLVLMLCLIFGMLTSVIGMGMRWLSYQLEHKQESGGGNATSRKPQTINSASDATS</sequence>
<comment type="caution">
    <text evidence="3">The sequence shown here is derived from an EMBL/GenBank/DDBJ whole genome shotgun (WGS) entry which is preliminary data.</text>
</comment>
<dbReference type="Proteomes" id="UP000704176">
    <property type="component" value="Unassembled WGS sequence"/>
</dbReference>
<feature type="compositionally biased region" description="Polar residues" evidence="1">
    <location>
        <begin position="70"/>
        <end position="86"/>
    </location>
</feature>
<evidence type="ECO:0000313" key="4">
    <source>
        <dbReference type="Proteomes" id="UP000704176"/>
    </source>
</evidence>
<proteinExistence type="predicted"/>
<keyword evidence="2" id="KW-0812">Transmembrane</keyword>
<gene>
    <name evidence="3" type="ORF">K9B37_06285</name>
</gene>